<accession>A0A3M7GGS6</accession>
<feature type="region of interest" description="Disordered" evidence="1">
    <location>
        <begin position="191"/>
        <end position="231"/>
    </location>
</feature>
<dbReference type="InterPro" id="IPR057227">
    <property type="entry name" value="DUF7905"/>
</dbReference>
<dbReference type="AlphaFoldDB" id="A0A3M7GGS6"/>
<protein>
    <recommendedName>
        <fullName evidence="2">DUF7905 domain-containing protein</fullName>
    </recommendedName>
</protein>
<feature type="region of interest" description="Disordered" evidence="1">
    <location>
        <begin position="635"/>
        <end position="655"/>
    </location>
</feature>
<comment type="caution">
    <text evidence="3">The sequence shown here is derived from an EMBL/GenBank/DDBJ whole genome shotgun (WGS) entry which is preliminary data.</text>
</comment>
<evidence type="ECO:0000313" key="6">
    <source>
        <dbReference type="Proteomes" id="UP000281468"/>
    </source>
</evidence>
<organism evidence="3 6">
    <name type="scientific">Hortaea werneckii</name>
    <name type="common">Black yeast</name>
    <name type="synonym">Cladosporium werneckii</name>
    <dbReference type="NCBI Taxonomy" id="91943"/>
    <lineage>
        <taxon>Eukaryota</taxon>
        <taxon>Fungi</taxon>
        <taxon>Dikarya</taxon>
        <taxon>Ascomycota</taxon>
        <taxon>Pezizomycotina</taxon>
        <taxon>Dothideomycetes</taxon>
        <taxon>Dothideomycetidae</taxon>
        <taxon>Mycosphaerellales</taxon>
        <taxon>Teratosphaeriaceae</taxon>
        <taxon>Hortaea</taxon>
    </lineage>
</organism>
<reference evidence="5 6" key="1">
    <citation type="journal article" date="2018" name="BMC Genomics">
        <title>Genomic evidence for intraspecific hybridization in a clonal and extremely halotolerant yeast.</title>
        <authorList>
            <person name="Gostincar C."/>
            <person name="Stajich J.E."/>
            <person name="Zupancic J."/>
            <person name="Zalar P."/>
            <person name="Gunde-Cimerman N."/>
        </authorList>
    </citation>
    <scope>NUCLEOTIDE SEQUENCE [LARGE SCALE GENOMIC DNA]</scope>
    <source>
        <strain evidence="4 5">EXF-10513</strain>
        <strain evidence="3 6">EXF-171</strain>
    </source>
</reference>
<evidence type="ECO:0000313" key="3">
    <source>
        <dbReference type="EMBL" id="RMZ00356.1"/>
    </source>
</evidence>
<evidence type="ECO:0000313" key="5">
    <source>
        <dbReference type="Proteomes" id="UP000269539"/>
    </source>
</evidence>
<dbReference type="EMBL" id="QWIQ01000200">
    <property type="protein sequence ID" value="RMZ00356.1"/>
    <property type="molecule type" value="Genomic_DNA"/>
</dbReference>
<dbReference type="Proteomes" id="UP000281468">
    <property type="component" value="Unassembled WGS sequence"/>
</dbReference>
<evidence type="ECO:0000259" key="2">
    <source>
        <dbReference type="Pfam" id="PF25482"/>
    </source>
</evidence>
<evidence type="ECO:0000256" key="1">
    <source>
        <dbReference type="SAM" id="MobiDB-lite"/>
    </source>
</evidence>
<feature type="region of interest" description="Disordered" evidence="1">
    <location>
        <begin position="18"/>
        <end position="79"/>
    </location>
</feature>
<proteinExistence type="predicted"/>
<evidence type="ECO:0000313" key="4">
    <source>
        <dbReference type="EMBL" id="RMZ05373.1"/>
    </source>
</evidence>
<feature type="compositionally biased region" description="Basic and acidic residues" evidence="1">
    <location>
        <begin position="206"/>
        <end position="217"/>
    </location>
</feature>
<sequence>MADYELSNTAEWDLEYAPATKSDVVDGSQEVVNKKRASKPEHKPAPPLSQAAQQSSRRKSRQQYGTGRQRQPPISEPGALLDEWQNEGTVQPARQQLRPLKFPISDDGEAEAAWRAHAKPAGEVRIPESLVFSARQHETIARRCGTFVFNRNEESIGGEKIYDIWGEQKAVERTAEEISAWVNKTATSDSRRGAAQKFAKVSSQEPLKRQQSEEKWRREVRKQTYRQDPPPNKRFQAIGSFHWPVDECRPDEVLGSSYEALDPIRMNCSCHITFHAGLGVFRIFGTTSEVKAGLQRLLLTCFQIAARQVLPVRKYLLRWPQETVPAYLYLEQYDHPVSLTNDSMPLTKYGRSPRGEYLDEDARPVRAAMETAVNTRRVRNMIISMLGKLHYFRGSIQMRIRLGTLLLKQYKPPTDDLYDLDEYERMANESQFQAEVTQEQQRRLGDRPTEERLVDYLKHHAGSLLSPLETTITELHEVKPSFSADFTFHDSAGDLCLKIEWHEALEHKNSARVEYVEKTRKWTRFERDSGNATPLLDINLTDLNSGRAWQFDILASQPVDERKVPNTLQNFAKSVRVDAVPAARLKTKDPFVLRYNALSNLISVQERTCYSYVIANSEFNLEISRFQNRTYHARPSMAAPKNAAPTSSRAAPDTSEPRWSLSVYCEAWGKLFNENERLPVGQGVEWKGEMAKWFPADIGSEASEKEDKGWSQLMDNLGQIEAMIAKLKAETDEEDEDLLGGVQIA</sequence>
<gene>
    <name evidence="3" type="ORF">D0862_06765</name>
    <name evidence="4" type="ORF">D0864_02497</name>
</gene>
<dbReference type="Pfam" id="PF25482">
    <property type="entry name" value="DUF7905"/>
    <property type="match status" value="1"/>
</dbReference>
<dbReference type="Proteomes" id="UP000269539">
    <property type="component" value="Unassembled WGS sequence"/>
</dbReference>
<dbReference type="EMBL" id="QWIO01000175">
    <property type="protein sequence ID" value="RMZ05373.1"/>
    <property type="molecule type" value="Genomic_DNA"/>
</dbReference>
<feature type="domain" description="DUF7905" evidence="2">
    <location>
        <begin position="370"/>
        <end position="697"/>
    </location>
</feature>
<name>A0A3M7GGS6_HORWE</name>